<evidence type="ECO:0000256" key="16">
    <source>
        <dbReference type="ARBA" id="ARBA00023268"/>
    </source>
</evidence>
<keyword evidence="16" id="KW-0511">Multifunctional enzyme</keyword>
<dbReference type="Gene3D" id="1.10.8.50">
    <property type="match status" value="1"/>
</dbReference>
<dbReference type="InterPro" id="IPR010663">
    <property type="entry name" value="Znf_FPG/IleRS"/>
</dbReference>
<evidence type="ECO:0000256" key="20">
    <source>
        <dbReference type="PROSITE-ProRule" id="PRU00391"/>
    </source>
</evidence>
<dbReference type="PANTHER" id="PTHR22993:SF9">
    <property type="entry name" value="FORMAMIDOPYRIMIDINE-DNA GLYCOSYLASE"/>
    <property type="match status" value="1"/>
</dbReference>
<dbReference type="FunFam" id="1.10.8.50:FF:000003">
    <property type="entry name" value="Formamidopyrimidine-DNA glycosylase"/>
    <property type="match status" value="1"/>
</dbReference>
<evidence type="ECO:0000256" key="5">
    <source>
        <dbReference type="ARBA" id="ARBA00012024"/>
    </source>
</evidence>
<evidence type="ECO:0000256" key="11">
    <source>
        <dbReference type="ARBA" id="ARBA00022801"/>
    </source>
</evidence>
<dbReference type="AlphaFoldDB" id="A0A6P1MDS7"/>
<evidence type="ECO:0000256" key="8">
    <source>
        <dbReference type="ARBA" id="ARBA00022723"/>
    </source>
</evidence>
<keyword evidence="10 20" id="KW-0863">Zinc-finger</keyword>
<comment type="cofactor">
    <cofactor evidence="2">
        <name>Zn(2+)</name>
        <dbReference type="ChEBI" id="CHEBI:29105"/>
    </cofactor>
</comment>
<evidence type="ECO:0000256" key="2">
    <source>
        <dbReference type="ARBA" id="ARBA00001947"/>
    </source>
</evidence>
<dbReference type="SUPFAM" id="SSF46946">
    <property type="entry name" value="S13-like H2TH domain"/>
    <property type="match status" value="1"/>
</dbReference>
<dbReference type="EC" id="3.2.2.23" evidence="5"/>
<evidence type="ECO:0000256" key="7">
    <source>
        <dbReference type="ARBA" id="ARBA00016240"/>
    </source>
</evidence>
<keyword evidence="8" id="KW-0479">Metal-binding</keyword>
<dbReference type="InterPro" id="IPR000214">
    <property type="entry name" value="Znf_DNA_glyclase/AP_lyase"/>
</dbReference>
<dbReference type="PROSITE" id="PS51068">
    <property type="entry name" value="FPG_CAT"/>
    <property type="match status" value="1"/>
</dbReference>
<evidence type="ECO:0000256" key="15">
    <source>
        <dbReference type="ARBA" id="ARBA00023239"/>
    </source>
</evidence>
<dbReference type="Pfam" id="PF06827">
    <property type="entry name" value="zf-FPG_IleRS"/>
    <property type="match status" value="1"/>
</dbReference>
<organism evidence="23 24">
    <name type="scientific">Tichowtungia aerotolerans</name>
    <dbReference type="NCBI Taxonomy" id="2697043"/>
    <lineage>
        <taxon>Bacteria</taxon>
        <taxon>Pseudomonadati</taxon>
        <taxon>Kiritimatiellota</taxon>
        <taxon>Tichowtungiia</taxon>
        <taxon>Tichowtungiales</taxon>
        <taxon>Tichowtungiaceae</taxon>
        <taxon>Tichowtungia</taxon>
    </lineage>
</organism>
<evidence type="ECO:0000256" key="1">
    <source>
        <dbReference type="ARBA" id="ARBA00001668"/>
    </source>
</evidence>
<dbReference type="InterPro" id="IPR020629">
    <property type="entry name" value="FPG_Glyclase"/>
</dbReference>
<evidence type="ECO:0000259" key="22">
    <source>
        <dbReference type="PROSITE" id="PS51068"/>
    </source>
</evidence>
<comment type="subunit">
    <text evidence="4">Monomer.</text>
</comment>
<dbReference type="PANTHER" id="PTHR22993">
    <property type="entry name" value="FORMAMIDOPYRIMIDINE-DNA GLYCOSYLASE"/>
    <property type="match status" value="1"/>
</dbReference>
<evidence type="ECO:0000256" key="6">
    <source>
        <dbReference type="ARBA" id="ARBA00012720"/>
    </source>
</evidence>
<comment type="catalytic activity">
    <reaction evidence="19">
        <text>2'-deoxyribonucleotide-(2'-deoxyribose 5'-phosphate)-2'-deoxyribonucleotide-DNA = a 3'-end 2'-deoxyribonucleotide-(2,3-dehydro-2,3-deoxyribose 5'-phosphate)-DNA + a 5'-end 5'-phospho-2'-deoxyribonucleoside-DNA + H(+)</text>
        <dbReference type="Rhea" id="RHEA:66592"/>
        <dbReference type="Rhea" id="RHEA-COMP:13180"/>
        <dbReference type="Rhea" id="RHEA-COMP:16897"/>
        <dbReference type="Rhea" id="RHEA-COMP:17067"/>
        <dbReference type="ChEBI" id="CHEBI:15378"/>
        <dbReference type="ChEBI" id="CHEBI:136412"/>
        <dbReference type="ChEBI" id="CHEBI:157695"/>
        <dbReference type="ChEBI" id="CHEBI:167181"/>
        <dbReference type="EC" id="4.2.99.18"/>
    </reaction>
</comment>
<dbReference type="EC" id="4.2.99.18" evidence="6"/>
<dbReference type="GO" id="GO:0034039">
    <property type="term" value="F:8-oxo-7,8-dihydroguanine DNA N-glycosylase activity"/>
    <property type="evidence" value="ECO:0007669"/>
    <property type="project" value="TreeGrafter"/>
</dbReference>
<evidence type="ECO:0000256" key="19">
    <source>
        <dbReference type="ARBA" id="ARBA00044632"/>
    </source>
</evidence>
<keyword evidence="13" id="KW-0238">DNA-binding</keyword>
<keyword evidence="17 23" id="KW-0326">Glycosidase</keyword>
<evidence type="ECO:0000313" key="23">
    <source>
        <dbReference type="EMBL" id="QHI69746.1"/>
    </source>
</evidence>
<dbReference type="GO" id="GO:0008270">
    <property type="term" value="F:zinc ion binding"/>
    <property type="evidence" value="ECO:0007669"/>
    <property type="project" value="UniProtKB-KW"/>
</dbReference>
<dbReference type="RefSeq" id="WP_160628928.1">
    <property type="nucleotide sequence ID" value="NZ_CP047593.1"/>
</dbReference>
<evidence type="ECO:0000256" key="10">
    <source>
        <dbReference type="ARBA" id="ARBA00022771"/>
    </source>
</evidence>
<name>A0A6P1MDS7_9BACT</name>
<accession>A0A6P1MDS7</accession>
<dbReference type="InterPro" id="IPR015887">
    <property type="entry name" value="DNA_glyclase_Znf_dom_DNA_BS"/>
</dbReference>
<dbReference type="PROSITE" id="PS51066">
    <property type="entry name" value="ZF_FPG_2"/>
    <property type="match status" value="1"/>
</dbReference>
<dbReference type="GO" id="GO:0003684">
    <property type="term" value="F:damaged DNA binding"/>
    <property type="evidence" value="ECO:0007669"/>
    <property type="project" value="InterPro"/>
</dbReference>
<gene>
    <name evidence="23" type="primary">mutM</name>
    <name evidence="23" type="ORF">GT409_09875</name>
</gene>
<dbReference type="NCBIfam" id="NF002211">
    <property type="entry name" value="PRK01103.1"/>
    <property type="match status" value="1"/>
</dbReference>
<feature type="domain" description="Formamidopyrimidine-DNA glycosylase catalytic" evidence="22">
    <location>
        <begin position="2"/>
        <end position="116"/>
    </location>
</feature>
<evidence type="ECO:0000256" key="14">
    <source>
        <dbReference type="ARBA" id="ARBA00023204"/>
    </source>
</evidence>
<dbReference type="InterPro" id="IPR035937">
    <property type="entry name" value="FPG_N"/>
</dbReference>
<evidence type="ECO:0000256" key="18">
    <source>
        <dbReference type="ARBA" id="ARBA00030638"/>
    </source>
</evidence>
<dbReference type="SUPFAM" id="SSF81624">
    <property type="entry name" value="N-terminal domain of MutM-like DNA repair proteins"/>
    <property type="match status" value="1"/>
</dbReference>
<evidence type="ECO:0000313" key="24">
    <source>
        <dbReference type="Proteomes" id="UP000464954"/>
    </source>
</evidence>
<dbReference type="CDD" id="cd08966">
    <property type="entry name" value="EcFpg-like_N"/>
    <property type="match status" value="1"/>
</dbReference>
<proteinExistence type="inferred from homology"/>
<comment type="similarity">
    <text evidence="3">Belongs to the FPG family.</text>
</comment>
<dbReference type="GO" id="GO:0140078">
    <property type="term" value="F:class I DNA-(apurinic or apyrimidinic site) endonuclease activity"/>
    <property type="evidence" value="ECO:0007669"/>
    <property type="project" value="UniProtKB-EC"/>
</dbReference>
<keyword evidence="14" id="KW-0234">DNA repair</keyword>
<dbReference type="Pfam" id="PF06831">
    <property type="entry name" value="H2TH"/>
    <property type="match status" value="1"/>
</dbReference>
<dbReference type="SMART" id="SM00898">
    <property type="entry name" value="Fapy_DNA_glyco"/>
    <property type="match status" value="1"/>
</dbReference>
<dbReference type="Pfam" id="PF01149">
    <property type="entry name" value="Fapy_DNA_glyco"/>
    <property type="match status" value="1"/>
</dbReference>
<keyword evidence="24" id="KW-1185">Reference proteome</keyword>
<sequence length="269" mass="29850">MPELPEVETIRRQLCAAGICGRIIERISIGWPRTVEPMAPAAFRKKVTGQTIGAVSRHGKWLIFELDDIDNLLVHLRMTGGFYFSEGDLKKGPYDRLVFQLSDGMNLHFRDPRKFGRVRLGIFPLGLGPDAMEITPRPFFQTLEKSNRQLKPLLLDQSFVAGIGNIYADEALFAARLRPDRRSGTLSEDEKQALYYGITNVIRAAVENGGTSLGDGQGNYVDLNGNSGGHQDKANVYGRAGKPCVECGRPLEKTTLAQRTTVFCPHCQK</sequence>
<dbReference type="NCBIfam" id="TIGR00577">
    <property type="entry name" value="fpg"/>
    <property type="match status" value="1"/>
</dbReference>
<reference evidence="23 24" key="1">
    <citation type="submission" date="2020-01" db="EMBL/GenBank/DDBJ databases">
        <title>Ponticoccus aerotolerans gen. nov., sp. nov., an anaerobic bacterium and proposal of Ponticoccusceae fam. nov., Ponticoccusles ord. nov. and Ponticoccuse classis nov. in the phylum Kiritimatiellaeota.</title>
        <authorList>
            <person name="Zhou L.Y."/>
            <person name="Du Z.J."/>
        </authorList>
    </citation>
    <scope>NUCLEOTIDE SEQUENCE [LARGE SCALE GENOMIC DNA]</scope>
    <source>
        <strain evidence="23 24">S-5007</strain>
    </source>
</reference>
<protein>
    <recommendedName>
        <fullName evidence="7">Formamidopyrimidine-DNA glycosylase</fullName>
        <ecNumber evidence="5">3.2.2.23</ecNumber>
        <ecNumber evidence="6">4.2.99.18</ecNumber>
    </recommendedName>
    <alternativeName>
        <fullName evidence="18">DNA-(apurinic or apyrimidinic site) lyase MutM</fullName>
    </alternativeName>
</protein>
<keyword evidence="11 23" id="KW-0378">Hydrolase</keyword>
<dbReference type="InterPro" id="IPR012319">
    <property type="entry name" value="FPG_cat"/>
</dbReference>
<evidence type="ECO:0000256" key="3">
    <source>
        <dbReference type="ARBA" id="ARBA00009409"/>
    </source>
</evidence>
<evidence type="ECO:0000256" key="17">
    <source>
        <dbReference type="ARBA" id="ARBA00023295"/>
    </source>
</evidence>
<keyword evidence="12" id="KW-0862">Zinc</keyword>
<dbReference type="InterPro" id="IPR010979">
    <property type="entry name" value="Ribosomal_uS13-like_H2TH"/>
</dbReference>
<dbReference type="KEGG" id="taer:GT409_09875"/>
<comment type="catalytic activity">
    <reaction evidence="1">
        <text>Hydrolysis of DNA containing ring-opened 7-methylguanine residues, releasing 2,6-diamino-4-hydroxy-5-(N-methyl)formamidopyrimidine.</text>
        <dbReference type="EC" id="3.2.2.23"/>
    </reaction>
</comment>
<dbReference type="InterPro" id="IPR015886">
    <property type="entry name" value="H2TH_FPG"/>
</dbReference>
<evidence type="ECO:0000256" key="9">
    <source>
        <dbReference type="ARBA" id="ARBA00022763"/>
    </source>
</evidence>
<keyword evidence="15" id="KW-0456">Lyase</keyword>
<evidence type="ECO:0000256" key="12">
    <source>
        <dbReference type="ARBA" id="ARBA00022833"/>
    </source>
</evidence>
<dbReference type="Proteomes" id="UP000464954">
    <property type="component" value="Chromosome"/>
</dbReference>
<evidence type="ECO:0000256" key="13">
    <source>
        <dbReference type="ARBA" id="ARBA00023125"/>
    </source>
</evidence>
<dbReference type="Gene3D" id="3.20.190.10">
    <property type="entry name" value="MutM-like, N-terminal"/>
    <property type="match status" value="1"/>
</dbReference>
<keyword evidence="9" id="KW-0227">DNA damage</keyword>
<feature type="domain" description="FPG-type" evidence="21">
    <location>
        <begin position="235"/>
        <end position="269"/>
    </location>
</feature>
<dbReference type="SUPFAM" id="SSF57716">
    <property type="entry name" value="Glucocorticoid receptor-like (DNA-binding domain)"/>
    <property type="match status" value="1"/>
</dbReference>
<evidence type="ECO:0000259" key="21">
    <source>
        <dbReference type="PROSITE" id="PS51066"/>
    </source>
</evidence>
<dbReference type="EMBL" id="CP047593">
    <property type="protein sequence ID" value="QHI69746.1"/>
    <property type="molecule type" value="Genomic_DNA"/>
</dbReference>
<dbReference type="SMART" id="SM01232">
    <property type="entry name" value="H2TH"/>
    <property type="match status" value="1"/>
</dbReference>
<dbReference type="PROSITE" id="PS01242">
    <property type="entry name" value="ZF_FPG_1"/>
    <property type="match status" value="1"/>
</dbReference>
<evidence type="ECO:0000256" key="4">
    <source>
        <dbReference type="ARBA" id="ARBA00011245"/>
    </source>
</evidence>
<dbReference type="GO" id="GO:0006284">
    <property type="term" value="P:base-excision repair"/>
    <property type="evidence" value="ECO:0007669"/>
    <property type="project" value="InterPro"/>
</dbReference>